<dbReference type="EMBL" id="JBHTCG010000036">
    <property type="protein sequence ID" value="MFC7387280.1"/>
    <property type="molecule type" value="Genomic_DNA"/>
</dbReference>
<accession>A0ABW2PG06</accession>
<dbReference type="InterPro" id="IPR027785">
    <property type="entry name" value="UvrD-like_helicase_C"/>
</dbReference>
<dbReference type="PANTHER" id="PTHR43788:SF6">
    <property type="entry name" value="DNA HELICASE B"/>
    <property type="match status" value="1"/>
</dbReference>
<evidence type="ECO:0000256" key="1">
    <source>
        <dbReference type="ARBA" id="ARBA00022741"/>
    </source>
</evidence>
<dbReference type="PANTHER" id="PTHR43788">
    <property type="entry name" value="DNA2/NAM7 HELICASE FAMILY MEMBER"/>
    <property type="match status" value="1"/>
</dbReference>
<evidence type="ECO:0000256" key="2">
    <source>
        <dbReference type="ARBA" id="ARBA00022840"/>
    </source>
</evidence>
<feature type="domain" description="UvrD-like helicase C-terminal" evidence="3">
    <location>
        <begin position="1019"/>
        <end position="1066"/>
    </location>
</feature>
<dbReference type="InterPro" id="IPR027417">
    <property type="entry name" value="P-loop_NTPase"/>
</dbReference>
<dbReference type="RefSeq" id="WP_380830937.1">
    <property type="nucleotide sequence ID" value="NZ_JBHTCG010000036.1"/>
</dbReference>
<dbReference type="Gene3D" id="3.40.50.300">
    <property type="entry name" value="P-loop containing nucleotide triphosphate hydrolases"/>
    <property type="match status" value="2"/>
</dbReference>
<proteinExistence type="predicted"/>
<dbReference type="Proteomes" id="UP001596496">
    <property type="component" value="Unassembled WGS sequence"/>
</dbReference>
<dbReference type="CDD" id="cd17933">
    <property type="entry name" value="DEXSc_RecD-like"/>
    <property type="match status" value="1"/>
</dbReference>
<dbReference type="SUPFAM" id="SSF52540">
    <property type="entry name" value="P-loop containing nucleoside triphosphate hydrolases"/>
    <property type="match status" value="1"/>
</dbReference>
<keyword evidence="5" id="KW-1185">Reference proteome</keyword>
<dbReference type="InterPro" id="IPR050534">
    <property type="entry name" value="Coronavir_polyprotein_1ab"/>
</dbReference>
<name>A0ABW2PG06_9ACTN</name>
<evidence type="ECO:0000259" key="3">
    <source>
        <dbReference type="Pfam" id="PF13538"/>
    </source>
</evidence>
<keyword evidence="2" id="KW-0067">ATP-binding</keyword>
<sequence>MSSAVHLSIRVPWHDSGWSGRVCRDPLGNASCILLGNVGERRRDDYEVANAGKPLSEVDESMIACVGERGTFLSPHPYRLVGEHPYRHSAALKGRIRPTPLTVPAYGAHAIPYYWLLRKGIIDVMREFDVDYDDELEEKVNEALGFTPTWVIHGDNQRAVIKRFFDDVSPAESLVFFYVKHSPFDEARAGGPLLVGAARITEIQPPGPWKTEGRTAFPNHMWETTVLHSLRPDGTGGILLPVAELAERDARGEDVAEALAWAPATGGREFSYVTEHVAHDTAIAALEQLYSAARRCEKLGIDIPESSLKWLDDRIGELWRMRGPAPGLGAVLGALKFTHSKVLARAIARHTPEHVDPWDVLTGAIAHPGHYPEEMSKQISEPHRRAWRTFSEEQLAVLRLLSRFQLTTDQASALFRSATKIDLDHDEFLSDPYLAHICTVGEQAPVPFDVIDRGCFPRAAIRTRFPLAEPSAMGDGGDARRVQALLVAVLEEAAAEGDTLVTLTHVIERIEARRLPEPCPISEELLRAYEFHPDMLQYDVDSPTWPPVTGTRLEDGTPAFKLTRLETTAYVIRQSVDHQMGRPRMPLPSGFADELDRVLGSYEAESDSDAETERRARKEKKAALAELYAAPLSVLNGRAGTGKTTLIKALVTHEEVRGKGVLLLAPTGKARVQLQNKVGLKAHTVAQFLTEHKRYNPQTRAYLIRGGEVRKAPLYGTVVIDESSMLAEDQLGALFDALMLPDRLILVGDPRQLPPIGAGRPFVDLIQRLTAGADIPRFPRVAPGYVELTELRRQKGQIRDDLMLAAWFSGDEVPQGFEEVWERLRSGVRMERLASIPWNGTRPLEIVDRALADGLEITGPAASTRFEISYGGQEVGRWVQFPKGEKGAAVRCEDWQILSPTRGHGWGTVEINRHLKRTHRQEALQAALKPDGLRTTPRPIGTEQIVLGDKVLNNQNGDRDGYPKGTGLDYVANGEIGVVVGQITKPGGRPKWTHLEFSSQIGTTYGYRGDDEDDPTLELAWAITIHKSQGSEFKKVFVMLPGSARRLSREMLYTALTRQQDQVVLLHERSIDELLELTVSTSSETARRLTDLFFPPAPRPVFFPDGSPAGTLDSRLIHLTGNGTLVRSKNEVIIAEILDELVPGYWRYEAPLTLNGKTYRPDFTIRVPDGRTLYWEHLGMIESPTYRESWERKALWYEEGGVLLHEKGGGPQGSLLLTTDNLPGVDVPHWTELARKAIGPISATPVLPAKKKVKKTPPGKRT</sequence>
<dbReference type="Pfam" id="PF13538">
    <property type="entry name" value="UvrD_C_2"/>
    <property type="match status" value="1"/>
</dbReference>
<dbReference type="CDD" id="cd18809">
    <property type="entry name" value="SF1_C_RecD"/>
    <property type="match status" value="1"/>
</dbReference>
<organism evidence="4 5">
    <name type="scientific">Sphaerisporangium rhizosphaerae</name>
    <dbReference type="NCBI Taxonomy" id="2269375"/>
    <lineage>
        <taxon>Bacteria</taxon>
        <taxon>Bacillati</taxon>
        <taxon>Actinomycetota</taxon>
        <taxon>Actinomycetes</taxon>
        <taxon>Streptosporangiales</taxon>
        <taxon>Streptosporangiaceae</taxon>
        <taxon>Sphaerisporangium</taxon>
    </lineage>
</organism>
<evidence type="ECO:0000313" key="5">
    <source>
        <dbReference type="Proteomes" id="UP001596496"/>
    </source>
</evidence>
<comment type="caution">
    <text evidence="4">The sequence shown here is derived from an EMBL/GenBank/DDBJ whole genome shotgun (WGS) entry which is preliminary data.</text>
</comment>
<reference evidence="5" key="1">
    <citation type="journal article" date="2019" name="Int. J. Syst. Evol. Microbiol.">
        <title>The Global Catalogue of Microorganisms (GCM) 10K type strain sequencing project: providing services to taxonomists for standard genome sequencing and annotation.</title>
        <authorList>
            <consortium name="The Broad Institute Genomics Platform"/>
            <consortium name="The Broad Institute Genome Sequencing Center for Infectious Disease"/>
            <person name="Wu L."/>
            <person name="Ma J."/>
        </authorList>
    </citation>
    <scope>NUCLEOTIDE SEQUENCE [LARGE SCALE GENOMIC DNA]</scope>
    <source>
        <strain evidence="5">CECT 7649</strain>
    </source>
</reference>
<dbReference type="Pfam" id="PF13604">
    <property type="entry name" value="AAA_30"/>
    <property type="match status" value="1"/>
</dbReference>
<protein>
    <submittedName>
        <fullName evidence="4">ATP-dependent RecD-like DNA helicase</fullName>
    </submittedName>
</protein>
<gene>
    <name evidence="4" type="ORF">ACFQSB_34095</name>
</gene>
<keyword evidence="1" id="KW-0547">Nucleotide-binding</keyword>
<evidence type="ECO:0000313" key="4">
    <source>
        <dbReference type="EMBL" id="MFC7387280.1"/>
    </source>
</evidence>